<keyword evidence="1" id="KW-1133">Transmembrane helix</keyword>
<feature type="transmembrane region" description="Helical" evidence="1">
    <location>
        <begin position="355"/>
        <end position="377"/>
    </location>
</feature>
<feature type="domain" description="Heparan-alpha-glucosaminide N-acetyltransferase catalytic" evidence="2">
    <location>
        <begin position="4"/>
        <end position="215"/>
    </location>
</feature>
<feature type="transmembrane region" description="Helical" evidence="1">
    <location>
        <begin position="269"/>
        <end position="289"/>
    </location>
</feature>
<dbReference type="InterPro" id="IPR012429">
    <property type="entry name" value="HGSNAT_cat"/>
</dbReference>
<proteinExistence type="predicted"/>
<evidence type="ECO:0000256" key="1">
    <source>
        <dbReference type="SAM" id="Phobius"/>
    </source>
</evidence>
<dbReference type="PANTHER" id="PTHR40407:SF1">
    <property type="entry name" value="HEPARAN-ALPHA-GLUCOSAMINIDE N-ACETYLTRANSFERASE CATALYTIC DOMAIN-CONTAINING PROTEIN"/>
    <property type="match status" value="1"/>
</dbReference>
<reference evidence="3 4" key="1">
    <citation type="submission" date="2021-04" db="EMBL/GenBank/DDBJ databases">
        <authorList>
            <person name="Rodrigo-Torres L."/>
            <person name="Arahal R. D."/>
            <person name="Lucena T."/>
        </authorList>
    </citation>
    <scope>NUCLEOTIDE SEQUENCE [LARGE SCALE GENOMIC DNA]</scope>
    <source>
        <strain evidence="3 4">CECT 9623</strain>
    </source>
</reference>
<accession>A0ABN7REY1</accession>
<comment type="caution">
    <text evidence="3">The sequence shown here is derived from an EMBL/GenBank/DDBJ whole genome shotgun (WGS) entry which is preliminary data.</text>
</comment>
<dbReference type="PANTHER" id="PTHR40407">
    <property type="entry name" value="MEMBRANE PROTEIN-LIKE PROTEIN"/>
    <property type="match status" value="1"/>
</dbReference>
<feature type="transmembrane region" description="Helical" evidence="1">
    <location>
        <begin position="112"/>
        <end position="132"/>
    </location>
</feature>
<feature type="transmembrane region" description="Helical" evidence="1">
    <location>
        <begin position="52"/>
        <end position="73"/>
    </location>
</feature>
<protein>
    <recommendedName>
        <fullName evidence="2">Heparan-alpha-glucosaminide N-acetyltransferase catalytic domain-containing protein</fullName>
    </recommendedName>
</protein>
<evidence type="ECO:0000313" key="3">
    <source>
        <dbReference type="EMBL" id="CAG5072238.1"/>
    </source>
</evidence>
<evidence type="ECO:0000313" key="4">
    <source>
        <dbReference type="Proteomes" id="UP000679725"/>
    </source>
</evidence>
<feature type="transmembrane region" description="Helical" evidence="1">
    <location>
        <begin position="309"/>
        <end position="335"/>
    </location>
</feature>
<dbReference type="Proteomes" id="UP000679725">
    <property type="component" value="Unassembled WGS sequence"/>
</dbReference>
<keyword evidence="1" id="KW-0472">Membrane</keyword>
<name>A0ABN7REY1_9BACT</name>
<gene>
    <name evidence="3" type="ORF">DYBT9623_04087</name>
</gene>
<evidence type="ECO:0000259" key="2">
    <source>
        <dbReference type="Pfam" id="PF07786"/>
    </source>
</evidence>
<dbReference type="RefSeq" id="WP_215235376.1">
    <property type="nucleotide sequence ID" value="NZ_CAJRAU010000006.1"/>
</dbReference>
<feature type="transmembrane region" description="Helical" evidence="1">
    <location>
        <begin position="223"/>
        <end position="241"/>
    </location>
</feature>
<dbReference type="Pfam" id="PF07786">
    <property type="entry name" value="HGSNAT_cat"/>
    <property type="match status" value="1"/>
</dbReference>
<sequence>MQYRIRSIDTVRGLIMVIMALDHVRDFFHISAFTADPLNPEATSGILFFTRWITHFCAPSFMLLSGISAYLSGQNKSARTTSSFLIKRGFWLIFVEIVFMTFAFSFDITYKTIFLAVLWALGTSMISLGLLVRFLSPKAILAVGLILIFGHNLLDYAKVAPNSVPDILLSIFLTGAGKFYPRGDGGNIAFLYVILPWAGIMMSGYGLGSIFKRSFPVAQRRKLLLITGAVSIVLFIALRLLNGYGDPSHWTVQKEGFRTFLSFMNVSKYPPSLLFTLMTLGPVLILLALTESAENKLAKFFTVYGKVPFFFFMLHFYVIHLFTMIAVLSSGYTWQQATDDKLFFKFRPFDFGYELGWVYLIWIAIVLALYFPCKWFGDYRAREKKWWLSYL</sequence>
<keyword evidence="1" id="KW-0812">Transmembrane</keyword>
<organism evidence="3 4">
    <name type="scientific">Dyadobacter linearis</name>
    <dbReference type="NCBI Taxonomy" id="2823330"/>
    <lineage>
        <taxon>Bacteria</taxon>
        <taxon>Pseudomonadati</taxon>
        <taxon>Bacteroidota</taxon>
        <taxon>Cytophagia</taxon>
        <taxon>Cytophagales</taxon>
        <taxon>Spirosomataceae</taxon>
        <taxon>Dyadobacter</taxon>
    </lineage>
</organism>
<keyword evidence="4" id="KW-1185">Reference proteome</keyword>
<feature type="transmembrane region" description="Helical" evidence="1">
    <location>
        <begin position="85"/>
        <end position="106"/>
    </location>
</feature>
<feature type="transmembrane region" description="Helical" evidence="1">
    <location>
        <begin position="189"/>
        <end position="211"/>
    </location>
</feature>
<dbReference type="EMBL" id="CAJRAU010000006">
    <property type="protein sequence ID" value="CAG5072238.1"/>
    <property type="molecule type" value="Genomic_DNA"/>
</dbReference>